<dbReference type="InterPro" id="IPR036227">
    <property type="entry name" value="Ribosomal_uL15/eL18_sf"/>
</dbReference>
<evidence type="ECO:0000256" key="1">
    <source>
        <dbReference type="ARBA" id="ARBA00007320"/>
    </source>
</evidence>
<dbReference type="eggNOG" id="KOG0846">
    <property type="taxonomic scope" value="Eukaryota"/>
</dbReference>
<protein>
    <submittedName>
        <fullName evidence="6">Ribosomal protein L15</fullName>
    </submittedName>
</protein>
<name>I0YMG9_COCSC</name>
<dbReference type="GO" id="GO:0005762">
    <property type="term" value="C:mitochondrial large ribosomal subunit"/>
    <property type="evidence" value="ECO:0007669"/>
    <property type="project" value="TreeGrafter"/>
</dbReference>
<evidence type="ECO:0000259" key="5">
    <source>
        <dbReference type="Pfam" id="PF00828"/>
    </source>
</evidence>
<organism evidence="6 7">
    <name type="scientific">Coccomyxa subellipsoidea (strain C-169)</name>
    <name type="common">Green microalga</name>
    <dbReference type="NCBI Taxonomy" id="574566"/>
    <lineage>
        <taxon>Eukaryota</taxon>
        <taxon>Viridiplantae</taxon>
        <taxon>Chlorophyta</taxon>
        <taxon>core chlorophytes</taxon>
        <taxon>Trebouxiophyceae</taxon>
        <taxon>Trebouxiophyceae incertae sedis</taxon>
        <taxon>Coccomyxaceae</taxon>
        <taxon>Coccomyxa</taxon>
        <taxon>Coccomyxa subellipsoidea</taxon>
    </lineage>
</organism>
<dbReference type="GO" id="GO:0003735">
    <property type="term" value="F:structural constituent of ribosome"/>
    <property type="evidence" value="ECO:0007669"/>
    <property type="project" value="InterPro"/>
</dbReference>
<keyword evidence="7" id="KW-1185">Reference proteome</keyword>
<dbReference type="PANTHER" id="PTHR12934">
    <property type="entry name" value="50S RIBOSOMAL PROTEIN L15"/>
    <property type="match status" value="1"/>
</dbReference>
<dbReference type="HAMAP" id="MF_01341">
    <property type="entry name" value="Ribosomal_uL15"/>
    <property type="match status" value="1"/>
</dbReference>
<accession>I0YMG9</accession>
<dbReference type="Pfam" id="PF00828">
    <property type="entry name" value="Ribosomal_L27A"/>
    <property type="match status" value="1"/>
</dbReference>
<sequence length="184" mass="19814">ISLNNLSDNRGATHYKKRLGRGIGSGLGKTSGRGHKGQGARTGRSPKLGFEGGQTPLRQRAPKRGFHNPHAVVWEPLNLGTLQEAVEKGRLQPGAVITMKTLHDAGLLSKKIHHGVKLLGSGAETFNKPLHLQVSQASASAVAAVERAGGSVTTVYYNKLGMRALLKPEWFARKERLLPRPARP</sequence>
<dbReference type="AlphaFoldDB" id="I0YMG9"/>
<dbReference type="NCBIfam" id="TIGR01071">
    <property type="entry name" value="rplO_bact"/>
    <property type="match status" value="1"/>
</dbReference>
<gene>
    <name evidence="6" type="ORF">COCSUDRAFT_7993</name>
</gene>
<feature type="non-terminal residue" evidence="6">
    <location>
        <position position="1"/>
    </location>
</feature>
<comment type="caution">
    <text evidence="6">The sequence shown here is derived from an EMBL/GenBank/DDBJ whole genome shotgun (WGS) entry which is preliminary data.</text>
</comment>
<proteinExistence type="inferred from homology"/>
<dbReference type="InterPro" id="IPR030878">
    <property type="entry name" value="Ribosomal_uL15"/>
</dbReference>
<dbReference type="EMBL" id="AGSI01000018">
    <property type="protein sequence ID" value="EIE19588.1"/>
    <property type="molecule type" value="Genomic_DNA"/>
</dbReference>
<evidence type="ECO:0000256" key="3">
    <source>
        <dbReference type="ARBA" id="ARBA00023274"/>
    </source>
</evidence>
<dbReference type="Gene3D" id="3.100.10.10">
    <property type="match status" value="1"/>
</dbReference>
<feature type="non-terminal residue" evidence="6">
    <location>
        <position position="184"/>
    </location>
</feature>
<dbReference type="InterPro" id="IPR021131">
    <property type="entry name" value="Ribosomal_uL15/eL18"/>
</dbReference>
<dbReference type="GO" id="GO:0006412">
    <property type="term" value="P:translation"/>
    <property type="evidence" value="ECO:0007669"/>
    <property type="project" value="InterPro"/>
</dbReference>
<keyword evidence="2 6" id="KW-0689">Ribosomal protein</keyword>
<dbReference type="Proteomes" id="UP000007264">
    <property type="component" value="Unassembled WGS sequence"/>
</dbReference>
<dbReference type="KEGG" id="csl:COCSUDRAFT_7993"/>
<feature type="region of interest" description="Disordered" evidence="4">
    <location>
        <begin position="1"/>
        <end position="62"/>
    </location>
</feature>
<evidence type="ECO:0000256" key="2">
    <source>
        <dbReference type="ARBA" id="ARBA00022980"/>
    </source>
</evidence>
<dbReference type="SUPFAM" id="SSF52080">
    <property type="entry name" value="Ribosomal proteins L15p and L18e"/>
    <property type="match status" value="1"/>
</dbReference>
<dbReference type="PANTHER" id="PTHR12934:SF11">
    <property type="entry name" value="LARGE RIBOSOMAL SUBUNIT PROTEIN UL15M"/>
    <property type="match status" value="1"/>
</dbReference>
<dbReference type="GeneID" id="17037560"/>
<dbReference type="STRING" id="574566.I0YMG9"/>
<feature type="compositionally biased region" description="Polar residues" evidence="4">
    <location>
        <begin position="1"/>
        <end position="10"/>
    </location>
</feature>
<keyword evidence="3" id="KW-0687">Ribonucleoprotein</keyword>
<feature type="compositionally biased region" description="Gly residues" evidence="4">
    <location>
        <begin position="21"/>
        <end position="31"/>
    </location>
</feature>
<dbReference type="InterPro" id="IPR005749">
    <property type="entry name" value="Ribosomal_uL15_bac-type"/>
</dbReference>
<feature type="domain" description="Large ribosomal subunit protein uL15/eL18" evidence="5">
    <location>
        <begin position="76"/>
        <end position="153"/>
    </location>
</feature>
<comment type="similarity">
    <text evidence="1">Belongs to the universal ribosomal protein uL15 family.</text>
</comment>
<dbReference type="RefSeq" id="XP_005644132.1">
    <property type="nucleotide sequence ID" value="XM_005644075.1"/>
</dbReference>
<evidence type="ECO:0000313" key="6">
    <source>
        <dbReference type="EMBL" id="EIE19588.1"/>
    </source>
</evidence>
<reference evidence="6 7" key="1">
    <citation type="journal article" date="2012" name="Genome Biol.">
        <title>The genome of the polar eukaryotic microalga coccomyxa subellipsoidea reveals traits of cold adaptation.</title>
        <authorList>
            <person name="Blanc G."/>
            <person name="Agarkova I."/>
            <person name="Grimwood J."/>
            <person name="Kuo A."/>
            <person name="Brueggeman A."/>
            <person name="Dunigan D."/>
            <person name="Gurnon J."/>
            <person name="Ladunga I."/>
            <person name="Lindquist E."/>
            <person name="Lucas S."/>
            <person name="Pangilinan J."/>
            <person name="Proschold T."/>
            <person name="Salamov A."/>
            <person name="Schmutz J."/>
            <person name="Weeks D."/>
            <person name="Yamada T."/>
            <person name="Claverie J.M."/>
            <person name="Grigoriev I."/>
            <person name="Van Etten J."/>
            <person name="Lomsadze A."/>
            <person name="Borodovsky M."/>
        </authorList>
    </citation>
    <scope>NUCLEOTIDE SEQUENCE [LARGE SCALE GENOMIC DNA]</scope>
    <source>
        <strain evidence="6 7">C-169</strain>
    </source>
</reference>
<evidence type="ECO:0000313" key="7">
    <source>
        <dbReference type="Proteomes" id="UP000007264"/>
    </source>
</evidence>
<dbReference type="OrthoDB" id="361383at2759"/>
<evidence type="ECO:0000256" key="4">
    <source>
        <dbReference type="SAM" id="MobiDB-lite"/>
    </source>
</evidence>